<evidence type="ECO:0000313" key="2">
    <source>
        <dbReference type="EMBL" id="TGE29665.1"/>
    </source>
</evidence>
<keyword evidence="1" id="KW-0732">Signal</keyword>
<dbReference type="Proteomes" id="UP000298471">
    <property type="component" value="Unassembled WGS sequence"/>
</dbReference>
<name>A0A4Z0QIY6_9BACT</name>
<organism evidence="2 3">
    <name type="scientific">Hymenobacter metallicola</name>
    <dbReference type="NCBI Taxonomy" id="2563114"/>
    <lineage>
        <taxon>Bacteria</taxon>
        <taxon>Pseudomonadati</taxon>
        <taxon>Bacteroidota</taxon>
        <taxon>Cytophagia</taxon>
        <taxon>Cytophagales</taxon>
        <taxon>Hymenobacteraceae</taxon>
        <taxon>Hymenobacter</taxon>
    </lineage>
</organism>
<dbReference type="EMBL" id="SRMB01000001">
    <property type="protein sequence ID" value="TGE29665.1"/>
    <property type="molecule type" value="Genomic_DNA"/>
</dbReference>
<evidence type="ECO:0000313" key="3">
    <source>
        <dbReference type="Proteomes" id="UP000298471"/>
    </source>
</evidence>
<proteinExistence type="predicted"/>
<keyword evidence="3" id="KW-1185">Reference proteome</keyword>
<dbReference type="AlphaFoldDB" id="A0A4Z0QIY6"/>
<sequence>MQNRLPFVFLSALLLCGACNSSETKPPAAEPVAATAPAASAPTAVQSQVARPQVGDVYVVQFQPQGTAEMRYFFYHLYRVTPDSAYLHPARKEATDPAADLTQPDFQPSATTIAYTRAELVGLLKLQPGDVLKTQLIQVRRAK</sequence>
<reference evidence="2 3" key="1">
    <citation type="submission" date="2019-04" db="EMBL/GenBank/DDBJ databases">
        <authorList>
            <person name="Feng G."/>
            <person name="Zhang J."/>
            <person name="Zhu H."/>
        </authorList>
    </citation>
    <scope>NUCLEOTIDE SEQUENCE [LARGE SCALE GENOMIC DNA]</scope>
    <source>
        <strain evidence="2 3">9PBR-1</strain>
    </source>
</reference>
<feature type="chain" id="PRO_5021229433" evidence="1">
    <location>
        <begin position="22"/>
        <end position="143"/>
    </location>
</feature>
<comment type="caution">
    <text evidence="2">The sequence shown here is derived from an EMBL/GenBank/DDBJ whole genome shotgun (WGS) entry which is preliminary data.</text>
</comment>
<dbReference type="RefSeq" id="WP_135394331.1">
    <property type="nucleotide sequence ID" value="NZ_SRMB01000001.1"/>
</dbReference>
<protein>
    <submittedName>
        <fullName evidence="2">Uncharacterized protein</fullName>
    </submittedName>
</protein>
<dbReference type="OrthoDB" id="883488at2"/>
<accession>A0A4Z0QIY6</accession>
<gene>
    <name evidence="2" type="ORF">E5K02_09480</name>
</gene>
<evidence type="ECO:0000256" key="1">
    <source>
        <dbReference type="SAM" id="SignalP"/>
    </source>
</evidence>
<feature type="signal peptide" evidence="1">
    <location>
        <begin position="1"/>
        <end position="21"/>
    </location>
</feature>